<dbReference type="PANTHER" id="PTHR42923">
    <property type="entry name" value="PROTOPORPHYRINOGEN OXIDASE"/>
    <property type="match status" value="1"/>
</dbReference>
<dbReference type="KEGG" id="lcre:Pla8534_69800"/>
<name>A0A518E4R0_9BACT</name>
<dbReference type="InterPro" id="IPR002937">
    <property type="entry name" value="Amino_oxidase"/>
</dbReference>
<dbReference type="SUPFAM" id="SSF51905">
    <property type="entry name" value="FAD/NAD(P)-binding domain"/>
    <property type="match status" value="1"/>
</dbReference>
<dbReference type="Gene3D" id="3.50.50.60">
    <property type="entry name" value="FAD/NAD(P)-binding domain"/>
    <property type="match status" value="1"/>
</dbReference>
<keyword evidence="3" id="KW-1185">Reference proteome</keyword>
<dbReference type="PANTHER" id="PTHR42923:SF39">
    <property type="entry name" value="AMINO OXIDASE"/>
    <property type="match status" value="1"/>
</dbReference>
<proteinExistence type="predicted"/>
<protein>
    <submittedName>
        <fullName evidence="2">Protoporphyrinogen oxidase</fullName>
    </submittedName>
</protein>
<gene>
    <name evidence="2" type="ORF">Pla8534_69800</name>
</gene>
<dbReference type="InterPro" id="IPR006311">
    <property type="entry name" value="TAT_signal"/>
</dbReference>
<dbReference type="OrthoDB" id="231484at2"/>
<dbReference type="Proteomes" id="UP000317648">
    <property type="component" value="Chromosome"/>
</dbReference>
<dbReference type="EMBL" id="CP036433">
    <property type="protein sequence ID" value="QDU99069.1"/>
    <property type="molecule type" value="Genomic_DNA"/>
</dbReference>
<accession>A0A518E4R0</accession>
<dbReference type="InterPro" id="IPR050464">
    <property type="entry name" value="Zeta_carotene_desat/Oxidored"/>
</dbReference>
<dbReference type="GO" id="GO:0016491">
    <property type="term" value="F:oxidoreductase activity"/>
    <property type="evidence" value="ECO:0007669"/>
    <property type="project" value="InterPro"/>
</dbReference>
<evidence type="ECO:0000313" key="3">
    <source>
        <dbReference type="Proteomes" id="UP000317648"/>
    </source>
</evidence>
<organism evidence="2 3">
    <name type="scientific">Lignipirellula cremea</name>
    <dbReference type="NCBI Taxonomy" id="2528010"/>
    <lineage>
        <taxon>Bacteria</taxon>
        <taxon>Pseudomonadati</taxon>
        <taxon>Planctomycetota</taxon>
        <taxon>Planctomycetia</taxon>
        <taxon>Pirellulales</taxon>
        <taxon>Pirellulaceae</taxon>
        <taxon>Lignipirellula</taxon>
    </lineage>
</organism>
<evidence type="ECO:0000313" key="2">
    <source>
        <dbReference type="EMBL" id="QDU99069.1"/>
    </source>
</evidence>
<dbReference type="RefSeq" id="WP_145058800.1">
    <property type="nucleotide sequence ID" value="NZ_CP036433.1"/>
</dbReference>
<evidence type="ECO:0000259" key="1">
    <source>
        <dbReference type="Pfam" id="PF01593"/>
    </source>
</evidence>
<feature type="domain" description="Amine oxidase" evidence="1">
    <location>
        <begin position="87"/>
        <end position="549"/>
    </location>
</feature>
<dbReference type="Pfam" id="PF01593">
    <property type="entry name" value="Amino_oxidase"/>
    <property type="match status" value="1"/>
</dbReference>
<sequence length="560" mass="62090">MNGLTRRNLLQAFLGAPLALAAEGCRPGQATREPLATPPGKLIGASEWLGHLLRDRQGLDLTLQFEETRDDVEEPERFSTVIIGGGVAGLSAARRLLRDGVEDFLLLELESRVGGTAQGGSSQYGSFPWGAHYVPAPTRANPALIELLAELKVFDGVDEQGDPVVAEQYCCRYPQERVFYRGKWYDGLYLTVGASPGDLEQLQAFRDRVDGWIAWRDSQGRRAFTIPMAQASDDPEVLALDRMSMSEWLAQQGLDSSRLVWLVDNACRDDYGLTVAQTSAWAGLFYFAARTEEPGRESRPFITWPEGNGRIVHHLMRRCYAQIATGWAVADISPGEEGEPIQVLATRGGGGAMRRLLADKVIFAAPQFLAPFLIRPYRQQPPPHVAAFSYGAWAVVNLAVEAPWDDDESDLAWDNVLYESPSLGYIASGFQQGRDFGPMMLTYYYPLCEDDPRDARRRLLSVDREGWAEIALADLEVAHPRLRSRTLNIDVMRWGHAMIQPRPGFITSEHRQAAAAPYRGVHFAHSDLSGLPLFEEAFYRGTLAAEAVLEQLGLPVSSIL</sequence>
<reference evidence="2 3" key="1">
    <citation type="submission" date="2019-02" db="EMBL/GenBank/DDBJ databases">
        <title>Deep-cultivation of Planctomycetes and their phenomic and genomic characterization uncovers novel biology.</title>
        <authorList>
            <person name="Wiegand S."/>
            <person name="Jogler M."/>
            <person name="Boedeker C."/>
            <person name="Pinto D."/>
            <person name="Vollmers J."/>
            <person name="Rivas-Marin E."/>
            <person name="Kohn T."/>
            <person name="Peeters S.H."/>
            <person name="Heuer A."/>
            <person name="Rast P."/>
            <person name="Oberbeckmann S."/>
            <person name="Bunk B."/>
            <person name="Jeske O."/>
            <person name="Meyerdierks A."/>
            <person name="Storesund J.E."/>
            <person name="Kallscheuer N."/>
            <person name="Luecker S."/>
            <person name="Lage O.M."/>
            <person name="Pohl T."/>
            <person name="Merkel B.J."/>
            <person name="Hornburger P."/>
            <person name="Mueller R.-W."/>
            <person name="Bruemmer F."/>
            <person name="Labrenz M."/>
            <person name="Spormann A.M."/>
            <person name="Op den Camp H."/>
            <person name="Overmann J."/>
            <person name="Amann R."/>
            <person name="Jetten M.S.M."/>
            <person name="Mascher T."/>
            <person name="Medema M.H."/>
            <person name="Devos D.P."/>
            <person name="Kaster A.-K."/>
            <person name="Ovreas L."/>
            <person name="Rohde M."/>
            <person name="Galperin M.Y."/>
            <person name="Jogler C."/>
        </authorList>
    </citation>
    <scope>NUCLEOTIDE SEQUENCE [LARGE SCALE GENOMIC DNA]</scope>
    <source>
        <strain evidence="2 3">Pla85_3_4</strain>
    </source>
</reference>
<dbReference type="PROSITE" id="PS51318">
    <property type="entry name" value="TAT"/>
    <property type="match status" value="1"/>
</dbReference>
<dbReference type="InterPro" id="IPR036188">
    <property type="entry name" value="FAD/NAD-bd_sf"/>
</dbReference>
<dbReference type="AlphaFoldDB" id="A0A518E4R0"/>